<dbReference type="eggNOG" id="arCOG02657">
    <property type="taxonomic scope" value="Archaea"/>
</dbReference>
<keyword evidence="1" id="KW-0051">Antiviral defense</keyword>
<dbReference type="BioCyc" id="PSP1104324:GJSN-858-MONOMER"/>
<dbReference type="Pfam" id="PF03787">
    <property type="entry name" value="RAMPs"/>
    <property type="match status" value="1"/>
</dbReference>
<dbReference type="GeneID" id="11595137"/>
<protein>
    <submittedName>
        <fullName evidence="3">CRISPR-associated RAMP protein, Cmr4 family</fullName>
    </submittedName>
</protein>
<keyword evidence="4" id="KW-1185">Reference proteome</keyword>
<accession>G7VB09</accession>
<dbReference type="GO" id="GO:0051607">
    <property type="term" value="P:defense response to virus"/>
    <property type="evidence" value="ECO:0007669"/>
    <property type="project" value="UniProtKB-KW"/>
</dbReference>
<dbReference type="AlphaFoldDB" id="G7VB09"/>
<gene>
    <name evidence="3" type="ORF">P186_0878</name>
</gene>
<evidence type="ECO:0000313" key="3">
    <source>
        <dbReference type="EMBL" id="AET32319.1"/>
    </source>
</evidence>
<dbReference type="InterPro" id="IPR013410">
    <property type="entry name" value="CRISPR-assoc_RAMP_Cmr4"/>
</dbReference>
<organism evidence="3 4">
    <name type="scientific">Pyrobaculum ferrireducens</name>
    <dbReference type="NCBI Taxonomy" id="1104324"/>
    <lineage>
        <taxon>Archaea</taxon>
        <taxon>Thermoproteota</taxon>
        <taxon>Thermoprotei</taxon>
        <taxon>Thermoproteales</taxon>
        <taxon>Thermoproteaceae</taxon>
        <taxon>Pyrobaculum</taxon>
    </lineage>
</organism>
<dbReference type="STRING" id="1104324.P186_0878"/>
<dbReference type="KEGG" id="pyr:P186_0878"/>
<name>G7VB09_9CREN</name>
<dbReference type="EMBL" id="CP003098">
    <property type="protein sequence ID" value="AET32319.1"/>
    <property type="molecule type" value="Genomic_DNA"/>
</dbReference>
<dbReference type="Proteomes" id="UP000005867">
    <property type="component" value="Chromosome"/>
</dbReference>
<dbReference type="RefSeq" id="WP_014288147.1">
    <property type="nucleotide sequence ID" value="NC_016645.1"/>
</dbReference>
<dbReference type="NCBIfam" id="TIGR02580">
    <property type="entry name" value="cas_RAMP_Cmr4"/>
    <property type="match status" value="1"/>
</dbReference>
<proteinExistence type="predicted"/>
<evidence type="ECO:0000256" key="1">
    <source>
        <dbReference type="ARBA" id="ARBA00023118"/>
    </source>
</evidence>
<evidence type="ECO:0000259" key="2">
    <source>
        <dbReference type="Pfam" id="PF03787"/>
    </source>
</evidence>
<reference evidence="3 4" key="1">
    <citation type="journal article" date="2012" name="J. Bacteriol.">
        <title>Complete genome sequence of strain 1860, a crenarchaeon of the genus pyrobaculum able to grow with various electron acceptors.</title>
        <authorList>
            <person name="Mardanov A.V."/>
            <person name="Gumerov V.M."/>
            <person name="Slobodkina G.B."/>
            <person name="Beletsky A.V."/>
            <person name="Bonch-Osmolovskaya E.A."/>
            <person name="Ravin N.V."/>
            <person name="Skryabin K.G."/>
        </authorList>
    </citation>
    <scope>NUCLEOTIDE SEQUENCE [LARGE SCALE GENOMIC DNA]</scope>
    <source>
        <strain evidence="3 4">1860</strain>
    </source>
</reference>
<dbReference type="PANTHER" id="PTHR36700">
    <property type="entry name" value="CRISPR SYSTEM CMR SUBUNIT CMR4"/>
    <property type="match status" value="1"/>
</dbReference>
<dbReference type="InterPro" id="IPR005537">
    <property type="entry name" value="RAMP_III_fam"/>
</dbReference>
<sequence length="290" mass="32027">MQALALFVYALSPLHVGVGRAEGAHVDLPVQRDEFELPVIWASSLKGALKSHAYKRGAGNDVRLVFGREPGERPDSISGVTLLDARLLLMPARSLRGVWIYVTTPHLLRLFTTYAEVYKGGEREGFKDAVENAQKLINNSIKNKALVSSKDYVDNGKIFLNEVEVEASVDPVVEAFANALRNLGIQLPKFDIAVVGDDLSREVIDRSLLVQYRVRLNRETKTVAEGGLWSEEYVPQFTLFHSAVVCRDVGDRTADKVCALFNNLLGGNPAVLWVGGKETIGKGLVRIWIK</sequence>
<feature type="domain" description="CRISPR type III-associated protein" evidence="2">
    <location>
        <begin position="9"/>
        <end position="286"/>
    </location>
</feature>
<dbReference type="HOGENOM" id="CLU_047795_0_0_2"/>
<dbReference type="OrthoDB" id="44077at2157"/>
<dbReference type="PANTHER" id="PTHR36700:SF1">
    <property type="entry name" value="CRISPR SYSTEM CMR SUBUNIT CMR4"/>
    <property type="match status" value="1"/>
</dbReference>
<evidence type="ECO:0000313" key="4">
    <source>
        <dbReference type="Proteomes" id="UP000005867"/>
    </source>
</evidence>